<proteinExistence type="predicted"/>
<dbReference type="OrthoDB" id="10249031at2759"/>
<feature type="chain" id="PRO_5005540015" evidence="2">
    <location>
        <begin position="23"/>
        <end position="477"/>
    </location>
</feature>
<dbReference type="GeneID" id="27686889"/>
<protein>
    <submittedName>
        <fullName evidence="3">Uncharacterized protein</fullName>
    </submittedName>
</protein>
<organism evidence="3 4">
    <name type="scientific">Spizellomyces punctatus (strain DAOM BR117)</name>
    <dbReference type="NCBI Taxonomy" id="645134"/>
    <lineage>
        <taxon>Eukaryota</taxon>
        <taxon>Fungi</taxon>
        <taxon>Fungi incertae sedis</taxon>
        <taxon>Chytridiomycota</taxon>
        <taxon>Chytridiomycota incertae sedis</taxon>
        <taxon>Chytridiomycetes</taxon>
        <taxon>Spizellomycetales</taxon>
        <taxon>Spizellomycetaceae</taxon>
        <taxon>Spizellomyces</taxon>
    </lineage>
</organism>
<gene>
    <name evidence="3" type="ORF">SPPG_03366</name>
</gene>
<feature type="signal peptide" evidence="2">
    <location>
        <begin position="1"/>
        <end position="22"/>
    </location>
</feature>
<name>A0A0L0HJE9_SPIPD</name>
<dbReference type="InParanoid" id="A0A0L0HJE9"/>
<dbReference type="VEuPathDB" id="FungiDB:SPPG_03366"/>
<dbReference type="GO" id="GO:0016755">
    <property type="term" value="F:aminoacyltransferase activity"/>
    <property type="evidence" value="ECO:0007669"/>
    <property type="project" value="InterPro"/>
</dbReference>
<evidence type="ECO:0000313" key="4">
    <source>
        <dbReference type="Proteomes" id="UP000053201"/>
    </source>
</evidence>
<dbReference type="Pfam" id="PF16683">
    <property type="entry name" value="TGase_elicitor"/>
    <property type="match status" value="1"/>
</dbReference>
<feature type="region of interest" description="Disordered" evidence="1">
    <location>
        <begin position="47"/>
        <end position="78"/>
    </location>
</feature>
<keyword evidence="4" id="KW-1185">Reference proteome</keyword>
<dbReference type="InterPro" id="IPR032048">
    <property type="entry name" value="TGase_elicitor"/>
</dbReference>
<dbReference type="Gene3D" id="3.30.40.240">
    <property type="entry name" value="Transglutaminase elicitor, body domain"/>
    <property type="match status" value="1"/>
</dbReference>
<dbReference type="AlphaFoldDB" id="A0A0L0HJE9"/>
<evidence type="ECO:0000256" key="2">
    <source>
        <dbReference type="SAM" id="SignalP"/>
    </source>
</evidence>
<dbReference type="eggNOG" id="ENOG502S2YG">
    <property type="taxonomic scope" value="Eukaryota"/>
</dbReference>
<dbReference type="EMBL" id="KQ257454">
    <property type="protein sequence ID" value="KND01566.1"/>
    <property type="molecule type" value="Genomic_DNA"/>
</dbReference>
<accession>A0A0L0HJE9</accession>
<feature type="compositionally biased region" description="Low complexity" evidence="1">
    <location>
        <begin position="50"/>
        <end position="76"/>
    </location>
</feature>
<dbReference type="OMA" id="WMIETFE"/>
<reference evidence="3 4" key="1">
    <citation type="submission" date="2009-08" db="EMBL/GenBank/DDBJ databases">
        <title>The Genome Sequence of Spizellomyces punctatus strain DAOM BR117.</title>
        <authorList>
            <consortium name="The Broad Institute Genome Sequencing Platform"/>
            <person name="Russ C."/>
            <person name="Cuomo C."/>
            <person name="Shea T."/>
            <person name="Young S.K."/>
            <person name="Zeng Q."/>
            <person name="Koehrsen M."/>
            <person name="Haas B."/>
            <person name="Borodovsky M."/>
            <person name="Guigo R."/>
            <person name="Alvarado L."/>
            <person name="Berlin A."/>
            <person name="Bochicchio J."/>
            <person name="Borenstein D."/>
            <person name="Chapman S."/>
            <person name="Chen Z."/>
            <person name="Engels R."/>
            <person name="Freedman E."/>
            <person name="Gellesch M."/>
            <person name="Goldberg J."/>
            <person name="Griggs A."/>
            <person name="Gujja S."/>
            <person name="Heiman D."/>
            <person name="Hepburn T."/>
            <person name="Howarth C."/>
            <person name="Jen D."/>
            <person name="Larson L."/>
            <person name="Lewis B."/>
            <person name="Mehta T."/>
            <person name="Park D."/>
            <person name="Pearson M."/>
            <person name="Roberts A."/>
            <person name="Saif S."/>
            <person name="Shenoy N."/>
            <person name="Sisk P."/>
            <person name="Stolte C."/>
            <person name="Sykes S."/>
            <person name="Thomson T."/>
            <person name="Walk T."/>
            <person name="White J."/>
            <person name="Yandava C."/>
            <person name="Burger G."/>
            <person name="Gray M.W."/>
            <person name="Holland P.W.H."/>
            <person name="King N."/>
            <person name="Lang F.B.F."/>
            <person name="Roger A.J."/>
            <person name="Ruiz-Trillo I."/>
            <person name="Lander E."/>
            <person name="Nusbaum C."/>
        </authorList>
    </citation>
    <scope>NUCLEOTIDE SEQUENCE [LARGE SCALE GENOMIC DNA]</scope>
    <source>
        <strain evidence="3 4">DAOM BR117</strain>
    </source>
</reference>
<dbReference type="STRING" id="645134.A0A0L0HJE9"/>
<sequence length="477" mass="52831">MLLRILSLVLILAVLLPIGTFAAPAAQEERRDFRGWINSIGDSIRNIVRPSPTNSAHATSTTTPSRSSPARPSANPLLRSNNNLAAAHPLSFVPFRAAVAANSESDGDFDPATEIPSLTYLETAFGKFERKFDALPKSGEAPQLPWTSTYWPSTYDGINYRWKSPEIGSPVEKYAIAFNISSRALGNLVSKQQGIDAPWHTKQCVGDFSCASGDRCVSRRGSDVKLCVADWEGICDGWTAASIMMPEPRCAVTFNGVKFNVADLKGLMSAFFASDSGTHYYSMSMSGRCNVYNPNTDRNGYYSDPNCGDATAGMFHIFITNMLGRLQKPFAFDRETTGQVWNQPVHGYQIIKTQNLARFFAQTRLGFNYKLDPSAVKFVYVELAVKWISEVEYFDEMNLNYRDNMAALQKTLKTTSYEYVLELNAAGEIIGGGWVNASKNRQPDFMWVPTGVDKRASAFGAIKFTDLEKLWAQAVNC</sequence>
<keyword evidence="2" id="KW-0732">Signal</keyword>
<evidence type="ECO:0000256" key="1">
    <source>
        <dbReference type="SAM" id="MobiDB-lite"/>
    </source>
</evidence>
<evidence type="ECO:0000313" key="3">
    <source>
        <dbReference type="EMBL" id="KND01566.1"/>
    </source>
</evidence>
<dbReference type="Proteomes" id="UP000053201">
    <property type="component" value="Unassembled WGS sequence"/>
</dbReference>
<dbReference type="RefSeq" id="XP_016609605.1">
    <property type="nucleotide sequence ID" value="XM_016751637.1"/>
</dbReference>